<dbReference type="InterPro" id="IPR016288">
    <property type="entry name" value="Beta_cellobiohydrolase"/>
</dbReference>
<protein>
    <submittedName>
        <fullName evidence="1">Uncharacterized protein</fullName>
    </submittedName>
</protein>
<comment type="caution">
    <text evidence="1">The sequence shown here is derived from an EMBL/GenBank/DDBJ whole genome shotgun (WGS) entry which is preliminary data.</text>
</comment>
<gene>
    <name evidence="1" type="ORF">BCR36DRAFT_372967</name>
</gene>
<keyword evidence="2" id="KW-1185">Reference proteome</keyword>
<evidence type="ECO:0000313" key="1">
    <source>
        <dbReference type="EMBL" id="ORX45018.1"/>
    </source>
</evidence>
<reference evidence="1 2" key="1">
    <citation type="submission" date="2016-08" db="EMBL/GenBank/DDBJ databases">
        <title>Genomes of anaerobic fungi encode conserved fungal cellulosomes for biomass hydrolysis.</title>
        <authorList>
            <consortium name="DOE Joint Genome Institute"/>
            <person name="Haitjema C.H."/>
            <person name="Gilmore S.P."/>
            <person name="Henske J.K."/>
            <person name="Solomon K.V."/>
            <person name="De Groot R."/>
            <person name="Kuo A."/>
            <person name="Mondo S.J."/>
            <person name="Salamov A.A."/>
            <person name="Labutti K."/>
            <person name="Zhao Z."/>
            <person name="Chiniquy J."/>
            <person name="Barry K."/>
            <person name="Brewer H.M."/>
            <person name="Purvine S.O."/>
            <person name="Wright A.T."/>
            <person name="Boxma B."/>
            <person name="Van Alen T."/>
            <person name="Hackstein J.H."/>
            <person name="Baker S.E."/>
            <person name="Grigoriev I.V."/>
            <person name="O'Malley M.A."/>
        </authorList>
    </citation>
    <scope>NUCLEOTIDE SEQUENCE [LARGE SCALE GENOMIC DNA]</scope>
    <source>
        <strain evidence="2">finn</strain>
    </source>
</reference>
<dbReference type="InterPro" id="IPR036434">
    <property type="entry name" value="Beta_cellobiohydrolase_sf"/>
</dbReference>
<accession>A0A1Y1V172</accession>
<name>A0A1Y1V172_9FUNG</name>
<dbReference type="GO" id="GO:0004553">
    <property type="term" value="F:hydrolase activity, hydrolyzing O-glycosyl compounds"/>
    <property type="evidence" value="ECO:0007669"/>
    <property type="project" value="InterPro"/>
</dbReference>
<dbReference type="SUPFAM" id="SSF51989">
    <property type="entry name" value="Glycosyl hydrolases family 6, cellulases"/>
    <property type="match status" value="1"/>
</dbReference>
<dbReference type="AlphaFoldDB" id="A0A1Y1V172"/>
<sequence>MNFFIEPIIKNVIESNMLEMSEELKAMDENIYNIPTAHWLNWYKLCGVSYILHGGESIEKDYEDEISEVLESADSRTVTFVLNILRYKSCKEYIYLYNDNAKERGPENGLRVNANTIKNYRKAKVAIVIDPGLIGNYTTDFDSTEKCEKIHKLQKEYLISALKQFSNRSNISVYLDVSDSKLLGSKVDEVAAFVKELLKESNATIHGFSTINLLKVNTLTMKSLMLLLKKLEFMERSSLLIQVEMVLILLKNMMMTKF</sequence>
<dbReference type="Gene3D" id="3.20.20.40">
    <property type="entry name" value="1, 4-beta cellobiohydrolase"/>
    <property type="match status" value="1"/>
</dbReference>
<evidence type="ECO:0000313" key="2">
    <source>
        <dbReference type="Proteomes" id="UP000193719"/>
    </source>
</evidence>
<dbReference type="EMBL" id="MCFH01000042">
    <property type="protein sequence ID" value="ORX45018.1"/>
    <property type="molecule type" value="Genomic_DNA"/>
</dbReference>
<proteinExistence type="predicted"/>
<dbReference type="GO" id="GO:0030245">
    <property type="term" value="P:cellulose catabolic process"/>
    <property type="evidence" value="ECO:0007669"/>
    <property type="project" value="InterPro"/>
</dbReference>
<dbReference type="Proteomes" id="UP000193719">
    <property type="component" value="Unassembled WGS sequence"/>
</dbReference>
<reference evidence="1 2" key="2">
    <citation type="submission" date="2016-08" db="EMBL/GenBank/DDBJ databases">
        <title>Pervasive Adenine N6-methylation of Active Genes in Fungi.</title>
        <authorList>
            <consortium name="DOE Joint Genome Institute"/>
            <person name="Mondo S.J."/>
            <person name="Dannebaum R.O."/>
            <person name="Kuo R.C."/>
            <person name="Labutti K."/>
            <person name="Haridas S."/>
            <person name="Kuo A."/>
            <person name="Salamov A."/>
            <person name="Ahrendt S.R."/>
            <person name="Lipzen A."/>
            <person name="Sullivan W."/>
            <person name="Andreopoulos W.B."/>
            <person name="Clum A."/>
            <person name="Lindquist E."/>
            <person name="Daum C."/>
            <person name="Ramamoorthy G.K."/>
            <person name="Gryganskyi A."/>
            <person name="Culley D."/>
            <person name="Magnuson J.K."/>
            <person name="James T.Y."/>
            <person name="O'Malley M.A."/>
            <person name="Stajich J.E."/>
            <person name="Spatafora J.W."/>
            <person name="Visel A."/>
            <person name="Grigoriev I.V."/>
        </authorList>
    </citation>
    <scope>NUCLEOTIDE SEQUENCE [LARGE SCALE GENOMIC DNA]</scope>
    <source>
        <strain evidence="2">finn</strain>
    </source>
</reference>
<organism evidence="1 2">
    <name type="scientific">Piromyces finnis</name>
    <dbReference type="NCBI Taxonomy" id="1754191"/>
    <lineage>
        <taxon>Eukaryota</taxon>
        <taxon>Fungi</taxon>
        <taxon>Fungi incertae sedis</taxon>
        <taxon>Chytridiomycota</taxon>
        <taxon>Chytridiomycota incertae sedis</taxon>
        <taxon>Neocallimastigomycetes</taxon>
        <taxon>Neocallimastigales</taxon>
        <taxon>Neocallimastigaceae</taxon>
        <taxon>Piromyces</taxon>
    </lineage>
</organism>
<dbReference type="Pfam" id="PF01341">
    <property type="entry name" value="Glyco_hydro_6"/>
    <property type="match status" value="1"/>
</dbReference>